<name>A0A316GNZ3_9RHOB</name>
<feature type="transmembrane region" description="Helical" evidence="1">
    <location>
        <begin position="140"/>
        <end position="160"/>
    </location>
</feature>
<keyword evidence="1" id="KW-0812">Transmembrane</keyword>
<reference evidence="2 3" key="1">
    <citation type="submission" date="2018-05" db="EMBL/GenBank/DDBJ databases">
        <title>Genomic Encyclopedia of Type Strains, Phase IV (KMG-IV): sequencing the most valuable type-strain genomes for metagenomic binning, comparative biology and taxonomic classification.</title>
        <authorList>
            <person name="Goeker M."/>
        </authorList>
    </citation>
    <scope>NUCLEOTIDE SEQUENCE [LARGE SCALE GENOMIC DNA]</scope>
    <source>
        <strain evidence="2 3">DSM 16097</strain>
    </source>
</reference>
<dbReference type="RefSeq" id="WP_109665885.1">
    <property type="nucleotide sequence ID" value="NZ_QGGW01000001.1"/>
</dbReference>
<evidence type="ECO:0000256" key="1">
    <source>
        <dbReference type="SAM" id="Phobius"/>
    </source>
</evidence>
<keyword evidence="3" id="KW-1185">Reference proteome</keyword>
<keyword evidence="1" id="KW-0472">Membrane</keyword>
<dbReference type="EMBL" id="QGGW01000001">
    <property type="protein sequence ID" value="PWK62880.1"/>
    <property type="molecule type" value="Genomic_DNA"/>
</dbReference>
<accession>A0A316GNZ3</accession>
<organism evidence="2 3">
    <name type="scientific">Roseicyclus mahoneyensis</name>
    <dbReference type="NCBI Taxonomy" id="164332"/>
    <lineage>
        <taxon>Bacteria</taxon>
        <taxon>Pseudomonadati</taxon>
        <taxon>Pseudomonadota</taxon>
        <taxon>Alphaproteobacteria</taxon>
        <taxon>Rhodobacterales</taxon>
        <taxon>Roseobacteraceae</taxon>
        <taxon>Roseicyclus</taxon>
    </lineage>
</organism>
<gene>
    <name evidence="2" type="ORF">C7455_101919</name>
</gene>
<comment type="caution">
    <text evidence="2">The sequence shown here is derived from an EMBL/GenBank/DDBJ whole genome shotgun (WGS) entry which is preliminary data.</text>
</comment>
<keyword evidence="1" id="KW-1133">Transmembrane helix</keyword>
<protein>
    <submittedName>
        <fullName evidence="2">Uncharacterized protein</fullName>
    </submittedName>
</protein>
<dbReference type="AlphaFoldDB" id="A0A316GNZ3"/>
<feature type="transmembrane region" description="Helical" evidence="1">
    <location>
        <begin position="109"/>
        <end position="134"/>
    </location>
</feature>
<sequence>MERFTWRPALLARHWRVDVSAEGLAMGGAPLRPWADLDEVGWAFDEVAQTLVIGLRLRWGRREVVLGYRGRGPMPSDYAAMLRAVVRALAAARPDLEVVIGHGGRPRRAMFVTGVGLAVLGLAGVALGLWWLVTLSVGEALGPGIVGAVVAPMGLAIALANRPWVALPRMPLADFAAGFDPGPK</sequence>
<dbReference type="Proteomes" id="UP000245708">
    <property type="component" value="Unassembled WGS sequence"/>
</dbReference>
<proteinExistence type="predicted"/>
<evidence type="ECO:0000313" key="3">
    <source>
        <dbReference type="Proteomes" id="UP000245708"/>
    </source>
</evidence>
<evidence type="ECO:0000313" key="2">
    <source>
        <dbReference type="EMBL" id="PWK62880.1"/>
    </source>
</evidence>